<dbReference type="Proteomes" id="UP001218895">
    <property type="component" value="Chromosome"/>
</dbReference>
<keyword evidence="2" id="KW-1185">Reference proteome</keyword>
<protein>
    <submittedName>
        <fullName evidence="1">Uncharacterized protein</fullName>
    </submittedName>
</protein>
<accession>A0AAF0FPE1</accession>
<sequence>MEELPEYQICPKCGKRSTPYMENCWNCGQSFFVETTTIINTDEAKETEEIVPGAEADFEPEKISPCRLDEMNFTDRMFAYSLLFSGEMVIEFCNCDICKEAFKESLAFFKESDPEAEEIKKEAEDTEIEGMILDLSGLGL</sequence>
<dbReference type="RefSeq" id="WP_278098988.1">
    <property type="nucleotide sequence ID" value="NZ_CP091092.1"/>
</dbReference>
<reference evidence="1" key="1">
    <citation type="submission" date="2022-01" db="EMBL/GenBank/DDBJ databases">
        <title>Complete genome of Methanomicrobium antiquum DSM 21220.</title>
        <authorList>
            <person name="Chen S.-C."/>
            <person name="You Y.-T."/>
            <person name="Zhou Y.-Z."/>
            <person name="Lai M.-C."/>
        </authorList>
    </citation>
    <scope>NUCLEOTIDE SEQUENCE</scope>
    <source>
        <strain evidence="1">DSM 21220</strain>
    </source>
</reference>
<dbReference type="KEGG" id="manq:L1994_08325"/>
<name>A0AAF0FPE1_9EURY</name>
<proteinExistence type="predicted"/>
<dbReference type="GeneID" id="79950397"/>
<dbReference type="EMBL" id="CP091092">
    <property type="protein sequence ID" value="WFN36149.1"/>
    <property type="molecule type" value="Genomic_DNA"/>
</dbReference>
<organism evidence="1 2">
    <name type="scientific">Methanomicrobium antiquum</name>
    <dbReference type="NCBI Taxonomy" id="487686"/>
    <lineage>
        <taxon>Archaea</taxon>
        <taxon>Methanobacteriati</taxon>
        <taxon>Methanobacteriota</taxon>
        <taxon>Stenosarchaea group</taxon>
        <taxon>Methanomicrobia</taxon>
        <taxon>Methanomicrobiales</taxon>
        <taxon>Methanomicrobiaceae</taxon>
        <taxon>Methanomicrobium</taxon>
    </lineage>
</organism>
<gene>
    <name evidence="1" type="ORF">L1994_08325</name>
</gene>
<dbReference type="AlphaFoldDB" id="A0AAF0FPE1"/>
<evidence type="ECO:0000313" key="1">
    <source>
        <dbReference type="EMBL" id="WFN36149.1"/>
    </source>
</evidence>
<evidence type="ECO:0000313" key="2">
    <source>
        <dbReference type="Proteomes" id="UP001218895"/>
    </source>
</evidence>